<evidence type="ECO:0000313" key="2">
    <source>
        <dbReference type="Proteomes" id="UP001058003"/>
    </source>
</evidence>
<gene>
    <name evidence="1" type="ORF">Daura_46455</name>
</gene>
<proteinExistence type="predicted"/>
<dbReference type="Proteomes" id="UP001058003">
    <property type="component" value="Chromosome"/>
</dbReference>
<organism evidence="1 2">
    <name type="scientific">Dactylosporangium aurantiacum</name>
    <dbReference type="NCBI Taxonomy" id="35754"/>
    <lineage>
        <taxon>Bacteria</taxon>
        <taxon>Bacillati</taxon>
        <taxon>Actinomycetota</taxon>
        <taxon>Actinomycetes</taxon>
        <taxon>Micromonosporales</taxon>
        <taxon>Micromonosporaceae</taxon>
        <taxon>Dactylosporangium</taxon>
    </lineage>
</organism>
<keyword evidence="2" id="KW-1185">Reference proteome</keyword>
<name>A0A9Q9MLL2_9ACTN</name>
<dbReference type="KEGG" id="daur:Daura_46455"/>
<protein>
    <submittedName>
        <fullName evidence="1">Uncharacterized protein</fullName>
    </submittedName>
</protein>
<reference evidence="1" key="1">
    <citation type="submission" date="2021-04" db="EMBL/GenBank/DDBJ databases">
        <title>Dactylosporangium aurantiacum NRRL B-8018 full assembly.</title>
        <authorList>
            <person name="Hartkoorn R.C."/>
            <person name="Beaudoing E."/>
            <person name="Hot D."/>
        </authorList>
    </citation>
    <scope>NUCLEOTIDE SEQUENCE</scope>
    <source>
        <strain evidence="1">NRRL B-8018</strain>
    </source>
</reference>
<dbReference type="EMBL" id="CP073767">
    <property type="protein sequence ID" value="UWZ53862.1"/>
    <property type="molecule type" value="Genomic_DNA"/>
</dbReference>
<evidence type="ECO:0000313" key="1">
    <source>
        <dbReference type="EMBL" id="UWZ53862.1"/>
    </source>
</evidence>
<dbReference type="AlphaFoldDB" id="A0A9Q9MLL2"/>
<accession>A0A9Q9MLL2</accession>
<dbReference type="RefSeq" id="WP_162189943.1">
    <property type="nucleotide sequence ID" value="NZ_CP073767.1"/>
</dbReference>
<sequence>MTQPENCQQCKYLQHQIELLQARVAWLHAQWQLTQAGAARVQTFLDDEMSSYTMSSRAAVERAHAMLADVCQQASDANNEYARRVL</sequence>